<evidence type="ECO:0000313" key="1">
    <source>
        <dbReference type="EMBL" id="KAJ1109422.1"/>
    </source>
</evidence>
<reference evidence="1" key="1">
    <citation type="journal article" date="2022" name="bioRxiv">
        <title>Sequencing and chromosome-scale assembly of the giantPleurodeles waltlgenome.</title>
        <authorList>
            <person name="Brown T."/>
            <person name="Elewa A."/>
            <person name="Iarovenko S."/>
            <person name="Subramanian E."/>
            <person name="Araus A.J."/>
            <person name="Petzold A."/>
            <person name="Susuki M."/>
            <person name="Suzuki K.-i.T."/>
            <person name="Hayashi T."/>
            <person name="Toyoda A."/>
            <person name="Oliveira C."/>
            <person name="Osipova E."/>
            <person name="Leigh N.D."/>
            <person name="Simon A."/>
            <person name="Yun M.H."/>
        </authorList>
    </citation>
    <scope>NUCLEOTIDE SEQUENCE</scope>
    <source>
        <strain evidence="1">20211129_DDA</strain>
        <tissue evidence="1">Liver</tissue>
    </source>
</reference>
<dbReference type="Proteomes" id="UP001066276">
    <property type="component" value="Chromosome 9"/>
</dbReference>
<name>A0AAV7N0F5_PLEWA</name>
<organism evidence="1 2">
    <name type="scientific">Pleurodeles waltl</name>
    <name type="common">Iberian ribbed newt</name>
    <dbReference type="NCBI Taxonomy" id="8319"/>
    <lineage>
        <taxon>Eukaryota</taxon>
        <taxon>Metazoa</taxon>
        <taxon>Chordata</taxon>
        <taxon>Craniata</taxon>
        <taxon>Vertebrata</taxon>
        <taxon>Euteleostomi</taxon>
        <taxon>Amphibia</taxon>
        <taxon>Batrachia</taxon>
        <taxon>Caudata</taxon>
        <taxon>Salamandroidea</taxon>
        <taxon>Salamandridae</taxon>
        <taxon>Pleurodelinae</taxon>
        <taxon>Pleurodeles</taxon>
    </lineage>
</organism>
<keyword evidence="2" id="KW-1185">Reference proteome</keyword>
<evidence type="ECO:0000313" key="2">
    <source>
        <dbReference type="Proteomes" id="UP001066276"/>
    </source>
</evidence>
<protein>
    <submittedName>
        <fullName evidence="1">Uncharacterized protein</fullName>
    </submittedName>
</protein>
<dbReference type="AlphaFoldDB" id="A0AAV7N0F5"/>
<dbReference type="EMBL" id="JANPWB010000013">
    <property type="protein sequence ID" value="KAJ1109422.1"/>
    <property type="molecule type" value="Genomic_DNA"/>
</dbReference>
<comment type="caution">
    <text evidence="1">The sequence shown here is derived from an EMBL/GenBank/DDBJ whole genome shotgun (WGS) entry which is preliminary data.</text>
</comment>
<proteinExistence type="predicted"/>
<sequence length="89" mass="10815">MRNPNAHQSKRNHTFRRLPKVCQSEEASQFREVTVGSRRLMVVPRRWYRQVDRKKERKDAKYQSDVLAFPNPVPKRRQLKVWLLQIPFV</sequence>
<accession>A0AAV7N0F5</accession>
<gene>
    <name evidence="1" type="ORF">NDU88_006783</name>
</gene>